<sequence length="163" mass="17198">MHIARYTMISCRRGEESERRPHPPQEEEEEEEEEAHLGEDGHADVVAAGLLDEGGQLVGGDRGGDGLLPRLGGQAHRQVLLVRQQISAGLRSSGQSGERGEERGRSLTCSLSSASSALTVPPGPGSPVSHSIPLWREPHITPNTSPPGVQENTPGPVASAPGR</sequence>
<dbReference type="AlphaFoldDB" id="A0A4Z2FNL5"/>
<feature type="region of interest" description="Disordered" evidence="1">
    <location>
        <begin position="88"/>
        <end position="163"/>
    </location>
</feature>
<accession>A0A4Z2FNL5</accession>
<feature type="region of interest" description="Disordered" evidence="1">
    <location>
        <begin position="1"/>
        <end position="41"/>
    </location>
</feature>
<proteinExistence type="predicted"/>
<comment type="caution">
    <text evidence="2">The sequence shown here is derived from an EMBL/GenBank/DDBJ whole genome shotgun (WGS) entry which is preliminary data.</text>
</comment>
<evidence type="ECO:0000313" key="2">
    <source>
        <dbReference type="EMBL" id="TNN41922.1"/>
    </source>
</evidence>
<evidence type="ECO:0000256" key="1">
    <source>
        <dbReference type="SAM" id="MobiDB-lite"/>
    </source>
</evidence>
<organism evidence="2 3">
    <name type="scientific">Liparis tanakae</name>
    <name type="common">Tanaka's snailfish</name>
    <dbReference type="NCBI Taxonomy" id="230148"/>
    <lineage>
        <taxon>Eukaryota</taxon>
        <taxon>Metazoa</taxon>
        <taxon>Chordata</taxon>
        <taxon>Craniata</taxon>
        <taxon>Vertebrata</taxon>
        <taxon>Euteleostomi</taxon>
        <taxon>Actinopterygii</taxon>
        <taxon>Neopterygii</taxon>
        <taxon>Teleostei</taxon>
        <taxon>Neoteleostei</taxon>
        <taxon>Acanthomorphata</taxon>
        <taxon>Eupercaria</taxon>
        <taxon>Perciformes</taxon>
        <taxon>Cottioidei</taxon>
        <taxon>Cottales</taxon>
        <taxon>Liparidae</taxon>
        <taxon>Liparis</taxon>
    </lineage>
</organism>
<evidence type="ECO:0000313" key="3">
    <source>
        <dbReference type="Proteomes" id="UP000314294"/>
    </source>
</evidence>
<protein>
    <submittedName>
        <fullName evidence="2">Uncharacterized protein</fullName>
    </submittedName>
</protein>
<feature type="compositionally biased region" description="Low complexity" evidence="1">
    <location>
        <begin position="106"/>
        <end position="120"/>
    </location>
</feature>
<feature type="compositionally biased region" description="Polar residues" evidence="1">
    <location>
        <begin position="141"/>
        <end position="153"/>
    </location>
</feature>
<name>A0A4Z2FNL5_9TELE</name>
<reference evidence="2 3" key="1">
    <citation type="submission" date="2019-03" db="EMBL/GenBank/DDBJ databases">
        <title>First draft genome of Liparis tanakae, snailfish: a comprehensive survey of snailfish specific genes.</title>
        <authorList>
            <person name="Kim W."/>
            <person name="Song I."/>
            <person name="Jeong J.-H."/>
            <person name="Kim D."/>
            <person name="Kim S."/>
            <person name="Ryu S."/>
            <person name="Song J.Y."/>
            <person name="Lee S.K."/>
        </authorList>
    </citation>
    <scope>NUCLEOTIDE SEQUENCE [LARGE SCALE GENOMIC DNA]</scope>
    <source>
        <tissue evidence="2">Muscle</tissue>
    </source>
</reference>
<dbReference type="EMBL" id="SRLO01001073">
    <property type="protein sequence ID" value="TNN41922.1"/>
    <property type="molecule type" value="Genomic_DNA"/>
</dbReference>
<gene>
    <name evidence="2" type="ORF">EYF80_047918</name>
</gene>
<dbReference type="Proteomes" id="UP000314294">
    <property type="component" value="Unassembled WGS sequence"/>
</dbReference>
<keyword evidence="3" id="KW-1185">Reference proteome</keyword>
<feature type="compositionally biased region" description="Basic and acidic residues" evidence="1">
    <location>
        <begin position="12"/>
        <end position="25"/>
    </location>
</feature>